<proteinExistence type="predicted"/>
<sequence>MTTEAEIDPETIPNTKPELGQFIEEAVNITNNTLSPIVPMLGVVITLINEIFRICENAQFNKRMSRSIINRILSVETTIKFLKSQSKYSENLQDLQHQESFVKFQANLSKIKMFVEKVTRLRAFETFFCATNIRKEFIELMKEYEACMNDLNFTMIIVFNEQRRIDNDILTDTLAKMIKDTKASLYQEICHIKNKFEGSKESIRQIDPSLLKKPSFNRGSDRRGKLDKCQNIEKFYGLSEVNGEEVMIFEWAEKRNLKEVYNKENISWDLKAQIVFEICKGIMFLDSVGIFHNDIRCENIMMSRFMEPKLANFQFVAQHNDNEIWDMEGSSGRKNRYECIIFKTFRIGLMVRLKFSVSFYMFDQNSYEEITTK</sequence>
<keyword evidence="3" id="KW-1185">Reference proteome</keyword>
<gene>
    <name evidence="2" type="ORF">C2G38_2034485</name>
</gene>
<dbReference type="CDD" id="cd21037">
    <property type="entry name" value="MLKL_NTD"/>
    <property type="match status" value="1"/>
</dbReference>
<evidence type="ECO:0000313" key="3">
    <source>
        <dbReference type="Proteomes" id="UP000266673"/>
    </source>
</evidence>
<dbReference type="PROSITE" id="PS50011">
    <property type="entry name" value="PROTEIN_KINASE_DOM"/>
    <property type="match status" value="1"/>
</dbReference>
<dbReference type="InterPro" id="IPR008266">
    <property type="entry name" value="Tyr_kinase_AS"/>
</dbReference>
<dbReference type="PROSITE" id="PS00109">
    <property type="entry name" value="PROTEIN_KINASE_TYR"/>
    <property type="match status" value="1"/>
</dbReference>
<accession>A0A397VHN6</accession>
<dbReference type="GO" id="GO:0005524">
    <property type="term" value="F:ATP binding"/>
    <property type="evidence" value="ECO:0007669"/>
    <property type="project" value="InterPro"/>
</dbReference>
<name>A0A397VHN6_9GLOM</name>
<dbReference type="STRING" id="44941.A0A397VHN6"/>
<dbReference type="AlphaFoldDB" id="A0A397VHN6"/>
<dbReference type="Proteomes" id="UP000266673">
    <property type="component" value="Unassembled WGS sequence"/>
</dbReference>
<dbReference type="InterPro" id="IPR011009">
    <property type="entry name" value="Kinase-like_dom_sf"/>
</dbReference>
<dbReference type="InterPro" id="IPR036537">
    <property type="entry name" value="Adaptor_Cbl_N_dom_sf"/>
</dbReference>
<reference evidence="2 3" key="1">
    <citation type="submission" date="2018-06" db="EMBL/GenBank/DDBJ databases">
        <title>Comparative genomics reveals the genomic features of Rhizophagus irregularis, R. cerebriforme, R. diaphanum and Gigaspora rosea, and their symbiotic lifestyle signature.</title>
        <authorList>
            <person name="Morin E."/>
            <person name="San Clemente H."/>
            <person name="Chen E.C.H."/>
            <person name="De La Providencia I."/>
            <person name="Hainaut M."/>
            <person name="Kuo A."/>
            <person name="Kohler A."/>
            <person name="Murat C."/>
            <person name="Tang N."/>
            <person name="Roy S."/>
            <person name="Loubradou J."/>
            <person name="Henrissat B."/>
            <person name="Grigoriev I.V."/>
            <person name="Corradi N."/>
            <person name="Roux C."/>
            <person name="Martin F.M."/>
        </authorList>
    </citation>
    <scope>NUCLEOTIDE SEQUENCE [LARGE SCALE GENOMIC DNA]</scope>
    <source>
        <strain evidence="2 3">DAOM 194757</strain>
    </source>
</reference>
<keyword evidence="2" id="KW-0418">Kinase</keyword>
<dbReference type="Pfam" id="PF00069">
    <property type="entry name" value="Pkinase"/>
    <property type="match status" value="1"/>
</dbReference>
<dbReference type="Gene3D" id="1.10.510.10">
    <property type="entry name" value="Transferase(Phosphotransferase) domain 1"/>
    <property type="match status" value="1"/>
</dbReference>
<dbReference type="InterPro" id="IPR000719">
    <property type="entry name" value="Prot_kinase_dom"/>
</dbReference>
<feature type="domain" description="Protein kinase" evidence="1">
    <location>
        <begin position="175"/>
        <end position="373"/>
    </location>
</feature>
<dbReference type="InterPro" id="IPR059179">
    <property type="entry name" value="MLKL-like_MCAfunc"/>
</dbReference>
<dbReference type="GO" id="GO:0004672">
    <property type="term" value="F:protein kinase activity"/>
    <property type="evidence" value="ECO:0007669"/>
    <property type="project" value="InterPro"/>
</dbReference>
<evidence type="ECO:0000259" key="1">
    <source>
        <dbReference type="PROSITE" id="PS50011"/>
    </source>
</evidence>
<dbReference type="SUPFAM" id="SSF56112">
    <property type="entry name" value="Protein kinase-like (PK-like)"/>
    <property type="match status" value="1"/>
</dbReference>
<evidence type="ECO:0000313" key="2">
    <source>
        <dbReference type="EMBL" id="RIB21321.1"/>
    </source>
</evidence>
<protein>
    <submittedName>
        <fullName evidence="2">Kinase-like domain-containing protein</fullName>
    </submittedName>
</protein>
<organism evidence="2 3">
    <name type="scientific">Gigaspora rosea</name>
    <dbReference type="NCBI Taxonomy" id="44941"/>
    <lineage>
        <taxon>Eukaryota</taxon>
        <taxon>Fungi</taxon>
        <taxon>Fungi incertae sedis</taxon>
        <taxon>Mucoromycota</taxon>
        <taxon>Glomeromycotina</taxon>
        <taxon>Glomeromycetes</taxon>
        <taxon>Diversisporales</taxon>
        <taxon>Gigasporaceae</taxon>
        <taxon>Gigaspora</taxon>
    </lineage>
</organism>
<dbReference type="PANTHER" id="PTHR47975:SF11">
    <property type="entry name" value="PROTEIN KINASE DOMAIN-CONTAINING PROTEIN"/>
    <property type="match status" value="1"/>
</dbReference>
<dbReference type="EMBL" id="QKWP01000367">
    <property type="protein sequence ID" value="RIB21321.1"/>
    <property type="molecule type" value="Genomic_DNA"/>
</dbReference>
<keyword evidence="2" id="KW-0808">Transferase</keyword>
<comment type="caution">
    <text evidence="2">The sequence shown here is derived from an EMBL/GenBank/DDBJ whole genome shotgun (WGS) entry which is preliminary data.</text>
</comment>
<dbReference type="GO" id="GO:0007166">
    <property type="term" value="P:cell surface receptor signaling pathway"/>
    <property type="evidence" value="ECO:0007669"/>
    <property type="project" value="InterPro"/>
</dbReference>
<dbReference type="Gene3D" id="1.20.930.20">
    <property type="entry name" value="Adaptor protein Cbl, N-terminal domain"/>
    <property type="match status" value="1"/>
</dbReference>
<dbReference type="PANTHER" id="PTHR47975">
    <property type="entry name" value="S-LOCUS LECTIN KINASE FAMILY PROTEIN"/>
    <property type="match status" value="1"/>
</dbReference>